<dbReference type="Gene3D" id="3.40.50.360">
    <property type="match status" value="1"/>
</dbReference>
<dbReference type="SUPFAM" id="SSF52218">
    <property type="entry name" value="Flavoproteins"/>
    <property type="match status" value="1"/>
</dbReference>
<dbReference type="SUPFAM" id="SSF54862">
    <property type="entry name" value="4Fe-4S ferredoxins"/>
    <property type="match status" value="1"/>
</dbReference>
<evidence type="ECO:0000259" key="2">
    <source>
        <dbReference type="PROSITE" id="PS50902"/>
    </source>
</evidence>
<feature type="region of interest" description="Disordered" evidence="1">
    <location>
        <begin position="1"/>
        <end position="23"/>
    </location>
</feature>
<dbReference type="EMBL" id="VSSQ01000780">
    <property type="protein sequence ID" value="MPM01195.1"/>
    <property type="molecule type" value="Genomic_DNA"/>
</dbReference>
<evidence type="ECO:0000256" key="1">
    <source>
        <dbReference type="SAM" id="MobiDB-lite"/>
    </source>
</evidence>
<reference evidence="4" key="1">
    <citation type="submission" date="2019-08" db="EMBL/GenBank/DDBJ databases">
        <authorList>
            <person name="Kucharzyk K."/>
            <person name="Murdoch R.W."/>
            <person name="Higgins S."/>
            <person name="Loffler F."/>
        </authorList>
    </citation>
    <scope>NUCLEOTIDE SEQUENCE</scope>
</reference>
<dbReference type="InterPro" id="IPR029039">
    <property type="entry name" value="Flavoprotein-like_sf"/>
</dbReference>
<dbReference type="Gene3D" id="3.30.70.20">
    <property type="match status" value="1"/>
</dbReference>
<gene>
    <name evidence="4" type="ORF">SDC9_47433</name>
</gene>
<dbReference type="Pfam" id="PF12800">
    <property type="entry name" value="Fer4_4"/>
    <property type="match status" value="1"/>
</dbReference>
<evidence type="ECO:0000313" key="4">
    <source>
        <dbReference type="EMBL" id="MPM01195.1"/>
    </source>
</evidence>
<dbReference type="PANTHER" id="PTHR43122:SF1">
    <property type="entry name" value="IRON-SULFUR-BINDING PROTEIN"/>
    <property type="match status" value="1"/>
</dbReference>
<feature type="domain" description="4Fe-4S ferredoxin-type" evidence="3">
    <location>
        <begin position="259"/>
        <end position="279"/>
    </location>
</feature>
<proteinExistence type="predicted"/>
<evidence type="ECO:0008006" key="5">
    <source>
        <dbReference type="Google" id="ProtNLM"/>
    </source>
</evidence>
<dbReference type="InterPro" id="IPR047964">
    <property type="entry name" value="EFR1-like"/>
</dbReference>
<dbReference type="PROSITE" id="PS00198">
    <property type="entry name" value="4FE4S_FER_1"/>
    <property type="match status" value="2"/>
</dbReference>
<accession>A0A644WBK1</accession>
<evidence type="ECO:0000259" key="3">
    <source>
        <dbReference type="PROSITE" id="PS51379"/>
    </source>
</evidence>
<dbReference type="InterPro" id="IPR008254">
    <property type="entry name" value="Flavodoxin/NO_synth"/>
</dbReference>
<dbReference type="PROSITE" id="PS50902">
    <property type="entry name" value="FLAVODOXIN_LIKE"/>
    <property type="match status" value="1"/>
</dbReference>
<feature type="domain" description="Flavodoxin-like" evidence="2">
    <location>
        <begin position="35"/>
        <end position="183"/>
    </location>
</feature>
<protein>
    <recommendedName>
        <fullName evidence="5">Ferredoxin</fullName>
    </recommendedName>
</protein>
<dbReference type="InterPro" id="IPR017900">
    <property type="entry name" value="4Fe4S_Fe_S_CS"/>
</dbReference>
<name>A0A644WBK1_9ZZZZ</name>
<feature type="domain" description="4Fe-4S ferredoxin-type" evidence="3">
    <location>
        <begin position="223"/>
        <end position="252"/>
    </location>
</feature>
<dbReference type="GO" id="GO:0010181">
    <property type="term" value="F:FMN binding"/>
    <property type="evidence" value="ECO:0007669"/>
    <property type="project" value="InterPro"/>
</dbReference>
<dbReference type="AlphaFoldDB" id="A0A644WBK1"/>
<organism evidence="4">
    <name type="scientific">bioreactor metagenome</name>
    <dbReference type="NCBI Taxonomy" id="1076179"/>
    <lineage>
        <taxon>unclassified sequences</taxon>
        <taxon>metagenomes</taxon>
        <taxon>ecological metagenomes</taxon>
    </lineage>
</organism>
<dbReference type="PROSITE" id="PS51379">
    <property type="entry name" value="4FE4S_FER_2"/>
    <property type="match status" value="2"/>
</dbReference>
<sequence>MNEYKDLPVQTGQGRNERTFSETDADLSGGKIKHIFAVYFSPTGNTARIVTHIANILCAKLGTTIDVIDYTLPHNREAGLNFAKDDLVIWGTPVYAGRIPNKLLYYIRCAKGNGALAVPVAVFGNRNYDDCLMELQKELEKNSFHTIAGAAFVSAHVFSDKIAPERPDVADREEMQDFATKLAKRIENMTTIPKPVEISELNVVGEYYTPLGIDGRPAIFLKAKPKTDEAKCIRCGLCASVCPMGSISEDNPLEVIGICIKCQACIIVCPNKAKYMDDPAFISHKAMLENNYTRRAANKVFLPDEEKYQKPNLA</sequence>
<dbReference type="InterPro" id="IPR017896">
    <property type="entry name" value="4Fe4S_Fe-S-bd"/>
</dbReference>
<dbReference type="NCBIfam" id="NF038196">
    <property type="entry name" value="ferrodoxin_EFR1"/>
    <property type="match status" value="1"/>
</dbReference>
<dbReference type="PANTHER" id="PTHR43122">
    <property type="entry name" value="FERREDOXIN SUBUNIT OF PYRUVATE:FLAVODOXIN OXIDOREDUCTASE-RELATED"/>
    <property type="match status" value="1"/>
</dbReference>
<comment type="caution">
    <text evidence="4">The sequence shown here is derived from an EMBL/GenBank/DDBJ whole genome shotgun (WGS) entry which is preliminary data.</text>
</comment>
<dbReference type="Pfam" id="PF00037">
    <property type="entry name" value="Fer4"/>
    <property type="match status" value="1"/>
</dbReference>